<evidence type="ECO:0000313" key="3">
    <source>
        <dbReference type="EMBL" id="MBO8444672.1"/>
    </source>
</evidence>
<reference evidence="3" key="1">
    <citation type="submission" date="2020-10" db="EMBL/GenBank/DDBJ databases">
        <authorList>
            <person name="Gilroy R."/>
        </authorList>
    </citation>
    <scope>NUCLEOTIDE SEQUENCE</scope>
    <source>
        <strain evidence="3">D5-748</strain>
    </source>
</reference>
<feature type="domain" description="DDH" evidence="1">
    <location>
        <begin position="21"/>
        <end position="182"/>
    </location>
</feature>
<evidence type="ECO:0000259" key="1">
    <source>
        <dbReference type="Pfam" id="PF01368"/>
    </source>
</evidence>
<dbReference type="InterPro" id="IPR001667">
    <property type="entry name" value="DDH_dom"/>
</dbReference>
<dbReference type="GO" id="GO:0003676">
    <property type="term" value="F:nucleic acid binding"/>
    <property type="evidence" value="ECO:0007669"/>
    <property type="project" value="InterPro"/>
</dbReference>
<dbReference type="SUPFAM" id="SSF64182">
    <property type="entry name" value="DHH phosphoesterases"/>
    <property type="match status" value="1"/>
</dbReference>
<dbReference type="InterPro" id="IPR038763">
    <property type="entry name" value="DHH_sf"/>
</dbReference>
<evidence type="ECO:0000259" key="2">
    <source>
        <dbReference type="Pfam" id="PF02272"/>
    </source>
</evidence>
<dbReference type="InterPro" id="IPR003156">
    <property type="entry name" value="DHHA1_dom"/>
</dbReference>
<dbReference type="InterPro" id="IPR051319">
    <property type="entry name" value="Oligoribo/pAp-PDE_c-di-AMP_PDE"/>
</dbReference>
<dbReference type="PANTHER" id="PTHR47618:SF1">
    <property type="entry name" value="BIFUNCTIONAL OLIGORIBONUCLEASE AND PAP PHOSPHATASE NRNA"/>
    <property type="match status" value="1"/>
</dbReference>
<reference evidence="3" key="2">
    <citation type="journal article" date="2021" name="PeerJ">
        <title>Extensive microbial diversity within the chicken gut microbiome revealed by metagenomics and culture.</title>
        <authorList>
            <person name="Gilroy R."/>
            <person name="Ravi A."/>
            <person name="Getino M."/>
            <person name="Pursley I."/>
            <person name="Horton D.L."/>
            <person name="Alikhan N.F."/>
            <person name="Baker D."/>
            <person name="Gharbi K."/>
            <person name="Hall N."/>
            <person name="Watson M."/>
            <person name="Adriaenssens E.M."/>
            <person name="Foster-Nyarko E."/>
            <person name="Jarju S."/>
            <person name="Secka A."/>
            <person name="Antonio M."/>
            <person name="Oren A."/>
            <person name="Chaudhuri R.R."/>
            <person name="La Ragione R."/>
            <person name="Hildebrand F."/>
            <person name="Pallen M.J."/>
        </authorList>
    </citation>
    <scope>NUCLEOTIDE SEQUENCE</scope>
    <source>
        <strain evidence="3">D5-748</strain>
    </source>
</reference>
<accession>A0A9D9EB62</accession>
<protein>
    <submittedName>
        <fullName evidence="3">DHH family phosphoesterase</fullName>
    </submittedName>
</protein>
<dbReference type="Gene3D" id="3.90.1640.10">
    <property type="entry name" value="inorganic pyrophosphatase (n-terminal core)"/>
    <property type="match status" value="1"/>
</dbReference>
<dbReference type="Gene3D" id="3.10.310.30">
    <property type="match status" value="1"/>
</dbReference>
<feature type="domain" description="DHHA1" evidence="2">
    <location>
        <begin position="250"/>
        <end position="337"/>
    </location>
</feature>
<dbReference type="EMBL" id="JADIMO010000035">
    <property type="protein sequence ID" value="MBO8444672.1"/>
    <property type="molecule type" value="Genomic_DNA"/>
</dbReference>
<name>A0A9D9EB62_9BACT</name>
<dbReference type="PANTHER" id="PTHR47618">
    <property type="entry name" value="BIFUNCTIONAL OLIGORIBONUCLEASE AND PAP PHOSPHATASE NRNA"/>
    <property type="match status" value="1"/>
</dbReference>
<dbReference type="Pfam" id="PF02272">
    <property type="entry name" value="DHHA1"/>
    <property type="match status" value="1"/>
</dbReference>
<dbReference type="AlphaFoldDB" id="A0A9D9EB62"/>
<gene>
    <name evidence="3" type="ORF">IAC23_03120</name>
</gene>
<organism evidence="3 4">
    <name type="scientific">Candidatus Cryptobacteroides merdavium</name>
    <dbReference type="NCBI Taxonomy" id="2840769"/>
    <lineage>
        <taxon>Bacteria</taxon>
        <taxon>Pseudomonadati</taxon>
        <taxon>Bacteroidota</taxon>
        <taxon>Bacteroidia</taxon>
        <taxon>Bacteroidales</taxon>
        <taxon>Candidatus Cryptobacteroides</taxon>
    </lineage>
</organism>
<proteinExistence type="predicted"/>
<comment type="caution">
    <text evidence="3">The sequence shown here is derived from an EMBL/GenBank/DDBJ whole genome shotgun (WGS) entry which is preliminary data.</text>
</comment>
<dbReference type="Pfam" id="PF01368">
    <property type="entry name" value="DHH"/>
    <property type="match status" value="1"/>
</dbReference>
<evidence type="ECO:0000313" key="4">
    <source>
        <dbReference type="Proteomes" id="UP000823619"/>
    </source>
</evidence>
<sequence>MNSIDRENIGRLCTLAGNAERIAITAHIRPDGDAMGSCTALMRFLRESGKETYIIFPDKYPDNLAFLADSAEKKFILSAEDDPGRATETISSCDLIFCLDFNKFEESRCGVLCKALSDAICYKVLIDHHLSPDRSLFSIVFSETEISSTAELLFWILMSIPQTGGDPKALSTGVATSLFAGMTTDTNNFANSVFPSTLRMASMLLEAGVDRETLLRHLYQEYPERRLRLLGKLLYSEMKITDDGVAYMILDRKTMEEYGIREGETEGFVNEPLSIGKVRMSIFIKEDNGYFRVSIRSKKGVSANRCAKKHFNGGGHELASGGRLYAPKDIKDISEAAGYVERVTHAFMNGEETGGK</sequence>
<dbReference type="Proteomes" id="UP000823619">
    <property type="component" value="Unassembled WGS sequence"/>
</dbReference>